<reference evidence="4 5" key="1">
    <citation type="submission" date="2013-09" db="EMBL/GenBank/DDBJ databases">
        <title>Genome sequencing of Arenimonas oryziterrae.</title>
        <authorList>
            <person name="Chen F."/>
            <person name="Wang G."/>
        </authorList>
    </citation>
    <scope>NUCLEOTIDE SEQUENCE [LARGE SCALE GENOMIC DNA]</scope>
    <source>
        <strain evidence="4 5">YC6267</strain>
    </source>
</reference>
<feature type="transmembrane region" description="Helical" evidence="3">
    <location>
        <begin position="238"/>
        <end position="255"/>
    </location>
</feature>
<evidence type="ECO:0000256" key="2">
    <source>
        <dbReference type="ARBA" id="ARBA00022803"/>
    </source>
</evidence>
<comment type="caution">
    <text evidence="4">The sequence shown here is derived from an EMBL/GenBank/DDBJ whole genome shotgun (WGS) entry which is preliminary data.</text>
</comment>
<feature type="transmembrane region" description="Helical" evidence="3">
    <location>
        <begin position="367"/>
        <end position="384"/>
    </location>
</feature>
<dbReference type="PANTHER" id="PTHR44227">
    <property type="match status" value="1"/>
</dbReference>
<dbReference type="OrthoDB" id="8566379at2"/>
<feature type="transmembrane region" description="Helical" evidence="3">
    <location>
        <begin position="124"/>
        <end position="143"/>
    </location>
</feature>
<keyword evidence="2" id="KW-0802">TPR repeat</keyword>
<dbReference type="STRING" id="1121015.GCA_000420545_02471"/>
<keyword evidence="1" id="KW-0677">Repeat</keyword>
<feature type="transmembrane region" description="Helical" evidence="3">
    <location>
        <begin position="337"/>
        <end position="355"/>
    </location>
</feature>
<feature type="transmembrane region" description="Helical" evidence="3">
    <location>
        <begin position="95"/>
        <end position="112"/>
    </location>
</feature>
<dbReference type="RefSeq" id="WP_022970077.1">
    <property type="nucleotide sequence ID" value="NZ_ATVD01000005.1"/>
</dbReference>
<sequence>MQDPTQTARHTIAPYLLLGIVALYLFLAWPALRGPFIFDDFPNLGVLSKFGDIDSWRKLGQFLAEARGFPGRPLAMLSFLPQQADWPDNPFPFKLVNLALHLINAGLIFVLLRRVARIALPDHAKAAAIIAGLSATLWLVHPMQISTVMLVVQRMTLLSTLFVLLGLLAYVHGLTSQYLSAGRRAAWLTGGIVLGTGLSVLCKENGVLLPLYAWVLDATLLRADVANLPARLRQLRRLLLFPALALLAAYFAYLMRDPFAALPTRDFTLAERLMTQPRMIFDYLTDIVLPRYAQYGIYHDDLVASRGLLQPWTTLAAIVGLVAALALAFWQRQRRPLLAFAILWYLGGHALEAGPIPLELYFEHRNYLPLIGPLFAIVAGLASLPMDTPRRAGSLVLGLWLLASLFASALYAQVWSNEDKLTYFWASRHPASVRSQAAFASRLFDTGMMDGARQILADASKLRPKEVGLDLSSAMVSCRMRTLTAKDVDALRLRLSQATWSHFAVETMSSLRTQASAGECAPVLGETQWLGLSEALLGNPAFQADGYALGQLHYQRHTLAASHGDLDTALKELDEVAKYDPDPEIPRLKAKYLVEAGVPEMAIETLRDYDASRRPLLRRLLVDDAAINREAIAAINARAATPAK</sequence>
<protein>
    <recommendedName>
        <fullName evidence="6">Tetratricopeptide repeat protein</fullName>
    </recommendedName>
</protein>
<keyword evidence="3" id="KW-0812">Transmembrane</keyword>
<evidence type="ECO:0008006" key="6">
    <source>
        <dbReference type="Google" id="ProtNLM"/>
    </source>
</evidence>
<feature type="transmembrane region" description="Helical" evidence="3">
    <location>
        <begin position="155"/>
        <end position="173"/>
    </location>
</feature>
<evidence type="ECO:0000256" key="1">
    <source>
        <dbReference type="ARBA" id="ARBA00022737"/>
    </source>
</evidence>
<gene>
    <name evidence="4" type="ORF">N789_11200</name>
</gene>
<organism evidence="4 5">
    <name type="scientific">Arenimonas oryziterrae DSM 21050 = YC6267</name>
    <dbReference type="NCBI Taxonomy" id="1121015"/>
    <lineage>
        <taxon>Bacteria</taxon>
        <taxon>Pseudomonadati</taxon>
        <taxon>Pseudomonadota</taxon>
        <taxon>Gammaproteobacteria</taxon>
        <taxon>Lysobacterales</taxon>
        <taxon>Lysobacteraceae</taxon>
        <taxon>Arenimonas</taxon>
    </lineage>
</organism>
<dbReference type="InterPro" id="IPR052346">
    <property type="entry name" value="O-mannosyl-transferase_TMTC"/>
</dbReference>
<dbReference type="eggNOG" id="COG0457">
    <property type="taxonomic scope" value="Bacteria"/>
</dbReference>
<feature type="transmembrane region" description="Helical" evidence="3">
    <location>
        <begin position="12"/>
        <end position="32"/>
    </location>
</feature>
<dbReference type="PANTHER" id="PTHR44227:SF3">
    <property type="entry name" value="PROTEIN O-MANNOSYL-TRANSFERASE TMTC4"/>
    <property type="match status" value="1"/>
</dbReference>
<keyword evidence="3" id="KW-0472">Membrane</keyword>
<dbReference type="AlphaFoldDB" id="A0A091AUK9"/>
<dbReference type="PATRIC" id="fig|1121015.4.peg.1718"/>
<proteinExistence type="predicted"/>
<dbReference type="EMBL" id="AVCI01000006">
    <property type="protein sequence ID" value="KFN43121.1"/>
    <property type="molecule type" value="Genomic_DNA"/>
</dbReference>
<feature type="transmembrane region" description="Helical" evidence="3">
    <location>
        <begin position="396"/>
        <end position="415"/>
    </location>
</feature>
<feature type="transmembrane region" description="Helical" evidence="3">
    <location>
        <begin position="312"/>
        <end position="330"/>
    </location>
</feature>
<evidence type="ECO:0000313" key="4">
    <source>
        <dbReference type="EMBL" id="KFN43121.1"/>
    </source>
</evidence>
<evidence type="ECO:0000256" key="3">
    <source>
        <dbReference type="SAM" id="Phobius"/>
    </source>
</evidence>
<evidence type="ECO:0000313" key="5">
    <source>
        <dbReference type="Proteomes" id="UP000029385"/>
    </source>
</evidence>
<accession>A0A091AUK9</accession>
<keyword evidence="3" id="KW-1133">Transmembrane helix</keyword>
<keyword evidence="5" id="KW-1185">Reference proteome</keyword>
<name>A0A091AUK9_9GAMM</name>
<dbReference type="Proteomes" id="UP000029385">
    <property type="component" value="Unassembled WGS sequence"/>
</dbReference>